<dbReference type="FunFam" id="1.10.3470.10:FF:000001">
    <property type="entry name" value="Vitamin B12 ABC transporter permease BtuC"/>
    <property type="match status" value="1"/>
</dbReference>
<feature type="transmembrane region" description="Helical" evidence="8">
    <location>
        <begin position="58"/>
        <end position="79"/>
    </location>
</feature>
<dbReference type="EMBL" id="JADKIO010000008">
    <property type="protein sequence ID" value="MBK9797036.1"/>
    <property type="molecule type" value="Genomic_DNA"/>
</dbReference>
<evidence type="ECO:0000256" key="1">
    <source>
        <dbReference type="ARBA" id="ARBA00004651"/>
    </source>
</evidence>
<dbReference type="Gene3D" id="1.10.3470.10">
    <property type="entry name" value="ABC transporter involved in vitamin B12 uptake, BtuC"/>
    <property type="match status" value="1"/>
</dbReference>
<evidence type="ECO:0000256" key="4">
    <source>
        <dbReference type="ARBA" id="ARBA00022475"/>
    </source>
</evidence>
<dbReference type="PANTHER" id="PTHR30472:SF25">
    <property type="entry name" value="ABC TRANSPORTER PERMEASE PROTEIN MJ0876-RELATED"/>
    <property type="match status" value="1"/>
</dbReference>
<feature type="transmembrane region" description="Helical" evidence="8">
    <location>
        <begin position="195"/>
        <end position="219"/>
    </location>
</feature>
<evidence type="ECO:0000256" key="3">
    <source>
        <dbReference type="ARBA" id="ARBA00022448"/>
    </source>
</evidence>
<evidence type="ECO:0000256" key="8">
    <source>
        <dbReference type="SAM" id="Phobius"/>
    </source>
</evidence>
<proteinExistence type="inferred from homology"/>
<comment type="caution">
    <text evidence="9">The sequence shown here is derived from an EMBL/GenBank/DDBJ whole genome shotgun (WGS) entry which is preliminary data.</text>
</comment>
<evidence type="ECO:0000256" key="7">
    <source>
        <dbReference type="ARBA" id="ARBA00023136"/>
    </source>
</evidence>
<evidence type="ECO:0000313" key="10">
    <source>
        <dbReference type="Proteomes" id="UP000886657"/>
    </source>
</evidence>
<evidence type="ECO:0000256" key="2">
    <source>
        <dbReference type="ARBA" id="ARBA00007935"/>
    </source>
</evidence>
<feature type="transmembrane region" description="Helical" evidence="8">
    <location>
        <begin position="306"/>
        <end position="324"/>
    </location>
</feature>
<feature type="transmembrane region" description="Helical" evidence="8">
    <location>
        <begin position="117"/>
        <end position="138"/>
    </location>
</feature>
<evidence type="ECO:0000313" key="9">
    <source>
        <dbReference type="EMBL" id="MBK9797036.1"/>
    </source>
</evidence>
<reference evidence="9" key="1">
    <citation type="submission" date="2020-10" db="EMBL/GenBank/DDBJ databases">
        <title>Connecting structure to function with the recovery of over 1000 high-quality activated sludge metagenome-assembled genomes encoding full-length rRNA genes using long-read sequencing.</title>
        <authorList>
            <person name="Singleton C.M."/>
            <person name="Petriglieri F."/>
            <person name="Kristensen J.M."/>
            <person name="Kirkegaard R.H."/>
            <person name="Michaelsen T.Y."/>
            <person name="Andersen M.H."/>
            <person name="Karst S.M."/>
            <person name="Dueholm M.S."/>
            <person name="Nielsen P.H."/>
            <person name="Albertsen M."/>
        </authorList>
    </citation>
    <scope>NUCLEOTIDE SEQUENCE</scope>
    <source>
        <strain evidence="9">Skiv_18-Q3-R9-52_MAXAC.067</strain>
    </source>
</reference>
<keyword evidence="5 8" id="KW-0812">Transmembrane</keyword>
<dbReference type="AlphaFoldDB" id="A0A9D7SJD6"/>
<feature type="transmembrane region" description="Helical" evidence="8">
    <location>
        <begin position="147"/>
        <end position="166"/>
    </location>
</feature>
<comment type="similarity">
    <text evidence="2">Belongs to the binding-protein-dependent transport system permease family. FecCD subfamily.</text>
</comment>
<dbReference type="PANTHER" id="PTHR30472">
    <property type="entry name" value="FERRIC ENTEROBACTIN TRANSPORT SYSTEM PERMEASE PROTEIN"/>
    <property type="match status" value="1"/>
</dbReference>
<sequence>MRSRLAIPALLALLALAFLASLAFGELRLSFDQVLSALLGGGDDIARTVVRDFRLPRALVGLAVGAALGASGVVMQAFFRNPLASPGLLGVSSGGALGAVAVLALGPMLGVAAATMWALPLASVIGAFAATGMVLMLAQRGAGTERLLLSGVALNALLGAGTSFLLTTTAGHFEVNAQILFWLMGGLESRSWEHVWMGVPPILLACLLLLPLGRAMNLLSLGEQSAQSLGVDVRRLRWQLIVLSTVLTALATAVAGIVGFVGLVVPHVLRLLFGPDHRRLLPYSMLGGAAFLLACDLITRTFPLGLRLGVVTSLIGGPFFLWLLRRPR</sequence>
<name>A0A9D7SJD6_9BACT</name>
<evidence type="ECO:0000256" key="5">
    <source>
        <dbReference type="ARBA" id="ARBA00022692"/>
    </source>
</evidence>
<feature type="transmembrane region" description="Helical" evidence="8">
    <location>
        <begin position="240"/>
        <end position="268"/>
    </location>
</feature>
<keyword evidence="6 8" id="KW-1133">Transmembrane helix</keyword>
<keyword evidence="4" id="KW-1003">Cell membrane</keyword>
<dbReference type="GO" id="GO:0033214">
    <property type="term" value="P:siderophore-iron import into cell"/>
    <property type="evidence" value="ECO:0007669"/>
    <property type="project" value="TreeGrafter"/>
</dbReference>
<dbReference type="InterPro" id="IPR000522">
    <property type="entry name" value="ABC_transptr_permease_BtuC"/>
</dbReference>
<dbReference type="Proteomes" id="UP000886657">
    <property type="component" value="Unassembled WGS sequence"/>
</dbReference>
<dbReference type="GO" id="GO:0022857">
    <property type="term" value="F:transmembrane transporter activity"/>
    <property type="evidence" value="ECO:0007669"/>
    <property type="project" value="InterPro"/>
</dbReference>
<keyword evidence="3" id="KW-0813">Transport</keyword>
<feature type="transmembrane region" description="Helical" evidence="8">
    <location>
        <begin position="86"/>
        <end position="105"/>
    </location>
</feature>
<protein>
    <submittedName>
        <fullName evidence="9">Iron ABC transporter permease</fullName>
    </submittedName>
</protein>
<comment type="subcellular location">
    <subcellularLocation>
        <location evidence="1">Cell membrane</location>
        <topology evidence="1">Multi-pass membrane protein</topology>
    </subcellularLocation>
</comment>
<organism evidence="9 10">
    <name type="scientific">Candidatus Geothrix skivensis</name>
    <dbReference type="NCBI Taxonomy" id="2954439"/>
    <lineage>
        <taxon>Bacteria</taxon>
        <taxon>Pseudomonadati</taxon>
        <taxon>Acidobacteriota</taxon>
        <taxon>Holophagae</taxon>
        <taxon>Holophagales</taxon>
        <taxon>Holophagaceae</taxon>
        <taxon>Geothrix</taxon>
    </lineage>
</organism>
<dbReference type="CDD" id="cd06550">
    <property type="entry name" value="TM_ABC_iron-siderophores_like"/>
    <property type="match status" value="1"/>
</dbReference>
<dbReference type="SUPFAM" id="SSF81345">
    <property type="entry name" value="ABC transporter involved in vitamin B12 uptake, BtuC"/>
    <property type="match status" value="1"/>
</dbReference>
<dbReference type="Pfam" id="PF01032">
    <property type="entry name" value="FecCD"/>
    <property type="match status" value="1"/>
</dbReference>
<dbReference type="InterPro" id="IPR037294">
    <property type="entry name" value="ABC_BtuC-like"/>
</dbReference>
<dbReference type="GO" id="GO:0005886">
    <property type="term" value="C:plasma membrane"/>
    <property type="evidence" value="ECO:0007669"/>
    <property type="project" value="UniProtKB-SubCell"/>
</dbReference>
<gene>
    <name evidence="9" type="ORF">IPP58_11165</name>
</gene>
<evidence type="ECO:0000256" key="6">
    <source>
        <dbReference type="ARBA" id="ARBA00022989"/>
    </source>
</evidence>
<accession>A0A9D7SJD6</accession>
<keyword evidence="7 8" id="KW-0472">Membrane</keyword>